<name>A0A606XM55_SALAB</name>
<accession>A0A606XM55</accession>
<comment type="caution">
    <text evidence="1">The sequence shown here is derived from an EMBL/GenBank/DDBJ whole genome shotgun (WGS) entry which is preliminary data.</text>
</comment>
<dbReference type="AlphaFoldDB" id="A0A606XM55"/>
<protein>
    <submittedName>
        <fullName evidence="1">Uncharacterized protein</fullName>
    </submittedName>
</protein>
<evidence type="ECO:0000313" key="1">
    <source>
        <dbReference type="EMBL" id="ECU7779336.1"/>
    </source>
</evidence>
<proteinExistence type="predicted"/>
<sequence length="82" mass="9425">MLDEQKKVCQTTASMIACHRAHTAAKCWKRRGAIWWHGFRYPISNFFIAFEKGPELRKRHPVMGGGGVVSEGLCRRILSFYV</sequence>
<gene>
    <name evidence="1" type="ORF">BEJ32_24910</name>
</gene>
<reference evidence="1" key="1">
    <citation type="submission" date="2018-07" db="EMBL/GenBank/DDBJ databases">
        <authorList>
            <consortium name="PulseNet: The National Subtyping Network for Foodborne Disease Surveillance"/>
            <person name="Tarr C.L."/>
            <person name="Trees E."/>
            <person name="Katz L.S."/>
            <person name="Carleton-Romer H.A."/>
            <person name="Stroika S."/>
            <person name="Kucerova Z."/>
            <person name="Roache K.F."/>
            <person name="Sabol A.L."/>
            <person name="Besser J."/>
            <person name="Gerner-Smidt P."/>
        </authorList>
    </citation>
    <scope>NUCLEOTIDE SEQUENCE</scope>
    <source>
        <strain evidence="1">PNUSAS003091</strain>
    </source>
</reference>
<dbReference type="EMBL" id="AAKRAQ010000051">
    <property type="protein sequence ID" value="ECU7779336.1"/>
    <property type="molecule type" value="Genomic_DNA"/>
</dbReference>
<organism evidence="1">
    <name type="scientific">Salmonella abony</name>
    <dbReference type="NCBI Taxonomy" id="29482"/>
    <lineage>
        <taxon>Bacteria</taxon>
        <taxon>Pseudomonadati</taxon>
        <taxon>Pseudomonadota</taxon>
        <taxon>Gammaproteobacteria</taxon>
        <taxon>Enterobacterales</taxon>
        <taxon>Enterobacteriaceae</taxon>
        <taxon>Salmonella</taxon>
    </lineage>
</organism>
<dbReference type="PROSITE" id="PS51257">
    <property type="entry name" value="PROKAR_LIPOPROTEIN"/>
    <property type="match status" value="1"/>
</dbReference>